<dbReference type="Proteomes" id="UP000654345">
    <property type="component" value="Unassembled WGS sequence"/>
</dbReference>
<protein>
    <submittedName>
        <fullName evidence="2">Glucokinase</fullName>
    </submittedName>
</protein>
<dbReference type="InterPro" id="IPR000600">
    <property type="entry name" value="ROK"/>
</dbReference>
<evidence type="ECO:0000313" key="2">
    <source>
        <dbReference type="EMBL" id="GHO60856.1"/>
    </source>
</evidence>
<reference evidence="2 3" key="1">
    <citation type="journal article" date="2021" name="Int. J. Syst. Evol. Microbiol.">
        <title>Reticulibacter mediterranei gen. nov., sp. nov., within the new family Reticulibacteraceae fam. nov., and Ktedonospora formicarum gen. nov., sp. nov., Ktedonobacter robiniae sp. nov., Dictyobacter formicarum sp. nov. and Dictyobacter arantiisoli sp. nov., belonging to the class Ktedonobacteria.</title>
        <authorList>
            <person name="Yabe S."/>
            <person name="Zheng Y."/>
            <person name="Wang C.M."/>
            <person name="Sakai Y."/>
            <person name="Abe K."/>
            <person name="Yokota A."/>
            <person name="Donadio S."/>
            <person name="Cavaletti L."/>
            <person name="Monciardini P."/>
        </authorList>
    </citation>
    <scope>NUCLEOTIDE SEQUENCE [LARGE SCALE GENOMIC DNA]</scope>
    <source>
        <strain evidence="2 3">SOSP1-30</strain>
    </source>
</reference>
<sequence length="269" mass="28229">MLNALVSLGKHVLQRQTVHAVGISLKGIVDPQRGTILDVNESLSDLIGFPIAQTLAETFHLPTFVENDARLYTVGEMVYGAGRQVENLLCLTLGTGIGCGVALQRRVVRGARGLFGSMGGHITVQVDGPRCTCGNIGCLEAFIGTAPLMRKAVTLYAGSGITPPEMTPQGIFAAALAGDKIASEVATYFAHYLSVGIVSLIHAYDPDLVVLGGGIAGSSQQFLPSVQQYVDEHTWTFPRGRTQIKIAELGDTAALVGVSALASGLNVLL</sequence>
<dbReference type="SUPFAM" id="SSF53067">
    <property type="entry name" value="Actin-like ATPase domain"/>
    <property type="match status" value="1"/>
</dbReference>
<dbReference type="PANTHER" id="PTHR18964:SF149">
    <property type="entry name" value="BIFUNCTIONAL UDP-N-ACETYLGLUCOSAMINE 2-EPIMERASE_N-ACETYLMANNOSAMINE KINASE"/>
    <property type="match status" value="1"/>
</dbReference>
<dbReference type="Pfam" id="PF00480">
    <property type="entry name" value="ROK"/>
    <property type="match status" value="1"/>
</dbReference>
<evidence type="ECO:0000313" key="3">
    <source>
        <dbReference type="Proteomes" id="UP000654345"/>
    </source>
</evidence>
<comment type="caution">
    <text evidence="2">The sequence shown here is derived from an EMBL/GenBank/DDBJ whole genome shotgun (WGS) entry which is preliminary data.</text>
</comment>
<gene>
    <name evidence="2" type="primary">glcK</name>
    <name evidence="2" type="ORF">KSB_93310</name>
</gene>
<comment type="similarity">
    <text evidence="1">Belongs to the ROK (NagC/XylR) family.</text>
</comment>
<dbReference type="Gene3D" id="3.30.420.40">
    <property type="match status" value="2"/>
</dbReference>
<proteinExistence type="inferred from homology"/>
<name>A0ABQ3V7A5_9CHLR</name>
<dbReference type="InterPro" id="IPR043129">
    <property type="entry name" value="ATPase_NBD"/>
</dbReference>
<accession>A0ABQ3V7A5</accession>
<evidence type="ECO:0000256" key="1">
    <source>
        <dbReference type="ARBA" id="ARBA00006479"/>
    </source>
</evidence>
<keyword evidence="3" id="KW-1185">Reference proteome</keyword>
<organism evidence="2 3">
    <name type="scientific">Ktedonobacter robiniae</name>
    <dbReference type="NCBI Taxonomy" id="2778365"/>
    <lineage>
        <taxon>Bacteria</taxon>
        <taxon>Bacillati</taxon>
        <taxon>Chloroflexota</taxon>
        <taxon>Ktedonobacteria</taxon>
        <taxon>Ktedonobacterales</taxon>
        <taxon>Ktedonobacteraceae</taxon>
        <taxon>Ktedonobacter</taxon>
    </lineage>
</organism>
<dbReference type="PANTHER" id="PTHR18964">
    <property type="entry name" value="ROK (REPRESSOR, ORF, KINASE) FAMILY"/>
    <property type="match status" value="1"/>
</dbReference>
<dbReference type="EMBL" id="BNJG01000007">
    <property type="protein sequence ID" value="GHO60856.1"/>
    <property type="molecule type" value="Genomic_DNA"/>
</dbReference>